<reference evidence="3" key="1">
    <citation type="journal article" date="2023" name="Mol. Plant Microbe Interact.">
        <title>Elucidating the Obligate Nature and Biological Capacity of an Invasive Fungal Corn Pathogen.</title>
        <authorList>
            <person name="MacCready J.S."/>
            <person name="Roggenkamp E.M."/>
            <person name="Gdanetz K."/>
            <person name="Chilvers M.I."/>
        </authorList>
    </citation>
    <scope>NUCLEOTIDE SEQUENCE</scope>
    <source>
        <strain evidence="3">PM02</strain>
    </source>
</reference>
<dbReference type="PANTHER" id="PTHR44873">
    <property type="entry name" value="DNAJ HOMOLOG SUBFAMILY C MEMBER 30, MITOCHONDRIAL"/>
    <property type="match status" value="1"/>
</dbReference>
<gene>
    <name evidence="3" type="ORF">P8C59_004707</name>
</gene>
<dbReference type="Pfam" id="PF00226">
    <property type="entry name" value="DnaJ"/>
    <property type="match status" value="1"/>
</dbReference>
<evidence type="ECO:0000259" key="2">
    <source>
        <dbReference type="PROSITE" id="PS50076"/>
    </source>
</evidence>
<accession>A0AAD9I4N7</accession>
<keyword evidence="4" id="KW-1185">Reference proteome</keyword>
<dbReference type="AlphaFoldDB" id="A0AAD9I4N7"/>
<evidence type="ECO:0000313" key="4">
    <source>
        <dbReference type="Proteomes" id="UP001217918"/>
    </source>
</evidence>
<feature type="compositionally biased region" description="Low complexity" evidence="1">
    <location>
        <begin position="106"/>
        <end position="118"/>
    </location>
</feature>
<dbReference type="Gene3D" id="1.10.287.110">
    <property type="entry name" value="DnaJ domain"/>
    <property type="match status" value="1"/>
</dbReference>
<dbReference type="SMART" id="SM00271">
    <property type="entry name" value="DnaJ"/>
    <property type="match status" value="1"/>
</dbReference>
<feature type="compositionally biased region" description="Low complexity" evidence="1">
    <location>
        <begin position="179"/>
        <end position="199"/>
    </location>
</feature>
<feature type="compositionally biased region" description="Basic and acidic residues" evidence="1">
    <location>
        <begin position="234"/>
        <end position="246"/>
    </location>
</feature>
<protein>
    <recommendedName>
        <fullName evidence="2">J domain-containing protein</fullName>
    </recommendedName>
</protein>
<dbReference type="Proteomes" id="UP001217918">
    <property type="component" value="Unassembled WGS sequence"/>
</dbReference>
<comment type="caution">
    <text evidence="3">The sequence shown here is derived from an EMBL/GenBank/DDBJ whole genome shotgun (WGS) entry which is preliminary data.</text>
</comment>
<name>A0AAD9I4N7_9PEZI</name>
<dbReference type="SUPFAM" id="SSF46565">
    <property type="entry name" value="Chaperone J-domain"/>
    <property type="match status" value="1"/>
</dbReference>
<dbReference type="PROSITE" id="PS50076">
    <property type="entry name" value="DNAJ_2"/>
    <property type="match status" value="1"/>
</dbReference>
<dbReference type="CDD" id="cd06257">
    <property type="entry name" value="DnaJ"/>
    <property type="match status" value="1"/>
</dbReference>
<organism evidence="3 4">
    <name type="scientific">Phyllachora maydis</name>
    <dbReference type="NCBI Taxonomy" id="1825666"/>
    <lineage>
        <taxon>Eukaryota</taxon>
        <taxon>Fungi</taxon>
        <taxon>Dikarya</taxon>
        <taxon>Ascomycota</taxon>
        <taxon>Pezizomycotina</taxon>
        <taxon>Sordariomycetes</taxon>
        <taxon>Sordariomycetidae</taxon>
        <taxon>Phyllachorales</taxon>
        <taxon>Phyllachoraceae</taxon>
        <taxon>Phyllachora</taxon>
    </lineage>
</organism>
<dbReference type="EMBL" id="JAQQPM010000003">
    <property type="protein sequence ID" value="KAK2070192.1"/>
    <property type="molecule type" value="Genomic_DNA"/>
</dbReference>
<sequence length="246" mass="26027">MHKTRVAAYDLGFSASPNIRTLHGSRALRDDRSSPDQNHYETLNVAADASNAEIKQSYYALSKAHHPDHNPSDPAGAGRRFMRISEAYAVLGHVDKRARYDRDVMARAAARQPRSAPRGSYSSTGPAGGRPASGLSRRRGTFQGPPPSFFRSGGWGAHGAKRRAAHEESTGGAGGGEGAASAPRSASGRSNSASGTRGSVPEGGAAATWPGMGPGQNPYGRNGSNMDRYSMVQLERDARKTHDNDV</sequence>
<dbReference type="InterPro" id="IPR001623">
    <property type="entry name" value="DnaJ_domain"/>
</dbReference>
<dbReference type="InterPro" id="IPR053025">
    <property type="entry name" value="Mito_ATP_Synthase-Asso"/>
</dbReference>
<evidence type="ECO:0000256" key="1">
    <source>
        <dbReference type="SAM" id="MobiDB-lite"/>
    </source>
</evidence>
<dbReference type="InterPro" id="IPR036869">
    <property type="entry name" value="J_dom_sf"/>
</dbReference>
<feature type="region of interest" description="Disordered" evidence="1">
    <location>
        <begin position="106"/>
        <end position="246"/>
    </location>
</feature>
<evidence type="ECO:0000313" key="3">
    <source>
        <dbReference type="EMBL" id="KAK2070192.1"/>
    </source>
</evidence>
<dbReference type="PRINTS" id="PR00625">
    <property type="entry name" value="JDOMAIN"/>
</dbReference>
<feature type="domain" description="J" evidence="2">
    <location>
        <begin position="38"/>
        <end position="104"/>
    </location>
</feature>
<dbReference type="PANTHER" id="PTHR44873:SF1">
    <property type="entry name" value="DNAJ HOMOLOG SUBFAMILY C MEMBER 30, MITOCHONDRIAL"/>
    <property type="match status" value="1"/>
</dbReference>
<proteinExistence type="predicted"/>